<evidence type="ECO:0000256" key="3">
    <source>
        <dbReference type="ARBA" id="ARBA00022692"/>
    </source>
</evidence>
<keyword evidence="5 6" id="KW-0472">Membrane</keyword>
<comment type="subcellular location">
    <subcellularLocation>
        <location evidence="1">Cell membrane</location>
        <topology evidence="1">Multi-pass membrane protein</topology>
    </subcellularLocation>
</comment>
<dbReference type="InterPro" id="IPR018076">
    <property type="entry name" value="T2SS_GspF_dom"/>
</dbReference>
<comment type="caution">
    <text evidence="8">The sequence shown here is derived from an EMBL/GenBank/DDBJ whole genome shotgun (WGS) entry which is preliminary data.</text>
</comment>
<proteinExistence type="predicted"/>
<gene>
    <name evidence="8" type="ORF">H9716_11405</name>
</gene>
<feature type="transmembrane region" description="Helical" evidence="6">
    <location>
        <begin position="394"/>
        <end position="415"/>
    </location>
</feature>
<reference evidence="8" key="1">
    <citation type="journal article" date="2021" name="PeerJ">
        <title>Extensive microbial diversity within the chicken gut microbiome revealed by metagenomics and culture.</title>
        <authorList>
            <person name="Gilroy R."/>
            <person name="Ravi A."/>
            <person name="Getino M."/>
            <person name="Pursley I."/>
            <person name="Horton D.L."/>
            <person name="Alikhan N.F."/>
            <person name="Baker D."/>
            <person name="Gharbi K."/>
            <person name="Hall N."/>
            <person name="Watson M."/>
            <person name="Adriaenssens E.M."/>
            <person name="Foster-Nyarko E."/>
            <person name="Jarju S."/>
            <person name="Secka A."/>
            <person name="Antonio M."/>
            <person name="Oren A."/>
            <person name="Chaudhuri R.R."/>
            <person name="La Ragione R."/>
            <person name="Hildebrand F."/>
            <person name="Pallen M.J."/>
        </authorList>
    </citation>
    <scope>NUCLEOTIDE SEQUENCE</scope>
    <source>
        <strain evidence="8">CHK188-4685</strain>
    </source>
</reference>
<evidence type="ECO:0000256" key="5">
    <source>
        <dbReference type="ARBA" id="ARBA00023136"/>
    </source>
</evidence>
<dbReference type="PANTHER" id="PTHR35007:SF2">
    <property type="entry name" value="PILUS ASSEMBLE PROTEIN"/>
    <property type="match status" value="1"/>
</dbReference>
<dbReference type="PANTHER" id="PTHR35007">
    <property type="entry name" value="INTEGRAL MEMBRANE PROTEIN-RELATED"/>
    <property type="match status" value="1"/>
</dbReference>
<feature type="transmembrane region" description="Helical" evidence="6">
    <location>
        <begin position="233"/>
        <end position="250"/>
    </location>
</feature>
<protein>
    <submittedName>
        <fullName evidence="8">Type II secretion system F family protein</fullName>
    </submittedName>
</protein>
<dbReference type="EMBL" id="DWYS01000137">
    <property type="protein sequence ID" value="HJB08448.1"/>
    <property type="molecule type" value="Genomic_DNA"/>
</dbReference>
<evidence type="ECO:0000256" key="2">
    <source>
        <dbReference type="ARBA" id="ARBA00022475"/>
    </source>
</evidence>
<keyword evidence="3 6" id="KW-0812">Transmembrane</keyword>
<accession>A0A9D2L9L4</accession>
<name>A0A9D2L9L4_9FIRM</name>
<keyword evidence="2" id="KW-1003">Cell membrane</keyword>
<keyword evidence="4 6" id="KW-1133">Transmembrane helix</keyword>
<evidence type="ECO:0000256" key="6">
    <source>
        <dbReference type="SAM" id="Phobius"/>
    </source>
</evidence>
<organism evidence="8 9">
    <name type="scientific">Candidatus Enterocloster faecavium</name>
    <dbReference type="NCBI Taxonomy" id="2838560"/>
    <lineage>
        <taxon>Bacteria</taxon>
        <taxon>Bacillati</taxon>
        <taxon>Bacillota</taxon>
        <taxon>Clostridia</taxon>
        <taxon>Lachnospirales</taxon>
        <taxon>Lachnospiraceae</taxon>
        <taxon>Enterocloster</taxon>
    </lineage>
</organism>
<dbReference type="Proteomes" id="UP000886804">
    <property type="component" value="Unassembled WGS sequence"/>
</dbReference>
<reference evidence="8" key="2">
    <citation type="submission" date="2021-04" db="EMBL/GenBank/DDBJ databases">
        <authorList>
            <person name="Gilroy R."/>
        </authorList>
    </citation>
    <scope>NUCLEOTIDE SEQUENCE</scope>
    <source>
        <strain evidence="8">CHK188-4685</strain>
    </source>
</reference>
<dbReference type="Pfam" id="PF00482">
    <property type="entry name" value="T2SSF"/>
    <property type="match status" value="1"/>
</dbReference>
<evidence type="ECO:0000259" key="7">
    <source>
        <dbReference type="Pfam" id="PF00482"/>
    </source>
</evidence>
<dbReference type="GO" id="GO:0005886">
    <property type="term" value="C:plasma membrane"/>
    <property type="evidence" value="ECO:0007669"/>
    <property type="project" value="UniProtKB-SubCell"/>
</dbReference>
<evidence type="ECO:0000256" key="1">
    <source>
        <dbReference type="ARBA" id="ARBA00004651"/>
    </source>
</evidence>
<sequence length="418" mass="48529">MGERVQMKKELFAGMELFLGRKQLLCIGAGLILGIMGQVSQAMNSSQDSLERPGIGQEETRELLVEGLMEEEALPVEIDLSPRQYREEEALRVYEDILEELPGRILGENTSLMEIRQDLELMRELPEYGVSLEWKPENPELLDAKGRIQREALGDQPETMWLFLQMTDGHNPADYQFRICLMPEEESQQEKLAEGFQERLKEEDYDQRYSPVLTLPREYEGHSLSYKKVQEPVLPSAVFLGIAGALLLVVKERSDRQKQQQQRKRQLLSDYPELLTKMMIFLGAGMTVRTAWEQIAEDYHRLLGQKRREKRWVYEEMYETSCQMKRGVPEGQAFAEFGRRCSLPCYTKFAGYLEQSRKNGSKNLRELLRLEMEEAFEQRKHQARRLGEEASTKLLLPLFLMLGVVMIMVAVPAMLEFM</sequence>
<evidence type="ECO:0000313" key="8">
    <source>
        <dbReference type="EMBL" id="HJB08448.1"/>
    </source>
</evidence>
<dbReference type="AlphaFoldDB" id="A0A9D2L9L4"/>
<evidence type="ECO:0000256" key="4">
    <source>
        <dbReference type="ARBA" id="ARBA00022989"/>
    </source>
</evidence>
<evidence type="ECO:0000313" key="9">
    <source>
        <dbReference type="Proteomes" id="UP000886804"/>
    </source>
</evidence>
<feature type="domain" description="Type II secretion system protein GspF" evidence="7">
    <location>
        <begin position="275"/>
        <end position="412"/>
    </location>
</feature>